<reference evidence="2 3" key="1">
    <citation type="submission" date="2023-02" db="EMBL/GenBank/DDBJ databases">
        <title>Mannheimia cairiniae sp. nov., a novel species of Mannheimia obtained from moscovy ducks (Cairina moschata) and reclassification of Mannheimia ovis as heterotypic synonym of Mannheimia pernigra.</title>
        <authorList>
            <person name="Christensen H."/>
        </authorList>
    </citation>
    <scope>NUCLEOTIDE SEQUENCE [LARGE SCALE GENOMIC DNA]</scope>
    <source>
        <strain evidence="2 3">AT1</strain>
    </source>
</reference>
<sequence>MNMNSSVSVFDASLYSPLFTQQEMKKIWSENYQIECWLKFEKAIAKVQAELGIIPLDAVISIETACDSLEIDWQRLIKETQVIGMPIKPIIDQVADNGDDLVKKYLHWGCTTQDLLDSSLSMRLKESLTLIRKQLIALGNQLSNSIVEHQNTVMVARTNAIDASATTWGLQMSSYLNEICRHLSRLEQIYPRAIVGMYGGAVGNLASVGSQGMDVRDKLCAELGLTVPQGLNNASQDQNVEVIQFFALIHGTLCRIANDIELMCRTPIFEAMEGKKGGGSSTMPHKTNPRDCNMLQTLSRMGWMYASGAPNMLDQQDVRSASMRMLSWNLMPEACLAVSTALFRAKELFEHLVINVNRMRENFNASYYFIMSESVMMALAEKIGRQSAYKLMQQVLRGDNDKKSMIDILLSNKLITDVLSDSEILESCNPSNYLGCNDSLIQETLSSFSRIKSNL</sequence>
<dbReference type="SMART" id="SM00998">
    <property type="entry name" value="ADSL_C"/>
    <property type="match status" value="1"/>
</dbReference>
<accession>A0ABT5MT00</accession>
<dbReference type="RefSeq" id="WP_273747815.1">
    <property type="nucleotide sequence ID" value="NZ_JAQSJE010000004.1"/>
</dbReference>
<evidence type="ECO:0000313" key="3">
    <source>
        <dbReference type="Proteomes" id="UP001221909"/>
    </source>
</evidence>
<dbReference type="SUPFAM" id="SSF48557">
    <property type="entry name" value="L-aspartase-like"/>
    <property type="match status" value="1"/>
</dbReference>
<comment type="caution">
    <text evidence="2">The sequence shown here is derived from an EMBL/GenBank/DDBJ whole genome shotgun (WGS) entry which is preliminary data.</text>
</comment>
<dbReference type="Pfam" id="PF00206">
    <property type="entry name" value="Lyase_1"/>
    <property type="match status" value="1"/>
</dbReference>
<dbReference type="Pfam" id="PF10397">
    <property type="entry name" value="ADSL_C"/>
    <property type="match status" value="1"/>
</dbReference>
<dbReference type="InterPro" id="IPR022761">
    <property type="entry name" value="Fumarate_lyase_N"/>
</dbReference>
<dbReference type="InterPro" id="IPR019468">
    <property type="entry name" value="AdenyloSucc_lyase_C"/>
</dbReference>
<protein>
    <submittedName>
        <fullName evidence="2">Adenylosuccinate lyase family protein</fullName>
    </submittedName>
</protein>
<evidence type="ECO:0000313" key="2">
    <source>
        <dbReference type="EMBL" id="MDD0823958.1"/>
    </source>
</evidence>
<dbReference type="PANTHER" id="PTHR43172">
    <property type="entry name" value="ADENYLOSUCCINATE LYASE"/>
    <property type="match status" value="1"/>
</dbReference>
<dbReference type="InterPro" id="IPR000362">
    <property type="entry name" value="Fumarate_lyase_fam"/>
</dbReference>
<dbReference type="PROSITE" id="PS00163">
    <property type="entry name" value="FUMARATE_LYASES"/>
    <property type="match status" value="1"/>
</dbReference>
<dbReference type="Gene3D" id="1.20.200.10">
    <property type="entry name" value="Fumarase/aspartase (Central domain)"/>
    <property type="match status" value="1"/>
</dbReference>
<dbReference type="Proteomes" id="UP001221909">
    <property type="component" value="Unassembled WGS sequence"/>
</dbReference>
<proteinExistence type="predicted"/>
<evidence type="ECO:0000259" key="1">
    <source>
        <dbReference type="SMART" id="SM00998"/>
    </source>
</evidence>
<dbReference type="PRINTS" id="PR00149">
    <property type="entry name" value="FUMRATELYASE"/>
</dbReference>
<feature type="domain" description="Adenylosuccinate lyase C-terminal" evidence="1">
    <location>
        <begin position="367"/>
        <end position="445"/>
    </location>
</feature>
<dbReference type="GO" id="GO:0016829">
    <property type="term" value="F:lyase activity"/>
    <property type="evidence" value="ECO:0007669"/>
    <property type="project" value="UniProtKB-KW"/>
</dbReference>
<dbReference type="InterPro" id="IPR020557">
    <property type="entry name" value="Fumarate_lyase_CS"/>
</dbReference>
<gene>
    <name evidence="2" type="ORF">PTQ27_05700</name>
</gene>
<dbReference type="Gene3D" id="1.10.40.30">
    <property type="entry name" value="Fumarase/aspartase (C-terminal domain)"/>
    <property type="match status" value="1"/>
</dbReference>
<organism evidence="2 3">
    <name type="scientific">Mannheimia cairinae</name>
    <dbReference type="NCBI Taxonomy" id="3025936"/>
    <lineage>
        <taxon>Bacteria</taxon>
        <taxon>Pseudomonadati</taxon>
        <taxon>Pseudomonadota</taxon>
        <taxon>Gammaproteobacteria</taxon>
        <taxon>Pasteurellales</taxon>
        <taxon>Pasteurellaceae</taxon>
        <taxon>Mannheimia</taxon>
    </lineage>
</organism>
<dbReference type="CDD" id="cd01597">
    <property type="entry name" value="pCLME"/>
    <property type="match status" value="1"/>
</dbReference>
<dbReference type="EMBL" id="JAQSJE010000004">
    <property type="protein sequence ID" value="MDD0823958.1"/>
    <property type="molecule type" value="Genomic_DNA"/>
</dbReference>
<dbReference type="InterPro" id="IPR008948">
    <property type="entry name" value="L-Aspartase-like"/>
</dbReference>
<name>A0ABT5MT00_9PAST</name>
<keyword evidence="2" id="KW-0456">Lyase</keyword>
<keyword evidence="3" id="KW-1185">Reference proteome</keyword>